<proteinExistence type="predicted"/>
<reference evidence="4 5" key="1">
    <citation type="submission" date="2024-10" db="EMBL/GenBank/DDBJ databases">
        <title>Updated reference genomes for cyclostephanoid diatoms.</title>
        <authorList>
            <person name="Roberts W.R."/>
            <person name="Alverson A.J."/>
        </authorList>
    </citation>
    <scope>NUCLEOTIDE SEQUENCE [LARGE SCALE GENOMIC DNA]</scope>
    <source>
        <strain evidence="4 5">AJA228-03</strain>
    </source>
</reference>
<feature type="compositionally biased region" description="Low complexity" evidence="2">
    <location>
        <begin position="347"/>
        <end position="380"/>
    </location>
</feature>
<feature type="compositionally biased region" description="Low complexity" evidence="2">
    <location>
        <begin position="451"/>
        <end position="461"/>
    </location>
</feature>
<feature type="domain" description="EF-hand" evidence="3">
    <location>
        <begin position="574"/>
        <end position="609"/>
    </location>
</feature>
<feature type="compositionally biased region" description="Basic and acidic residues" evidence="2">
    <location>
        <begin position="124"/>
        <end position="165"/>
    </location>
</feature>
<feature type="compositionally biased region" description="Acidic residues" evidence="2">
    <location>
        <begin position="489"/>
        <end position="500"/>
    </location>
</feature>
<dbReference type="Proteomes" id="UP001530377">
    <property type="component" value="Unassembled WGS sequence"/>
</dbReference>
<dbReference type="EMBL" id="JALLPB020000011">
    <property type="protein sequence ID" value="KAL3826933.1"/>
    <property type="molecule type" value="Genomic_DNA"/>
</dbReference>
<dbReference type="InterPro" id="IPR002048">
    <property type="entry name" value="EF_hand_dom"/>
</dbReference>
<comment type="caution">
    <text evidence="4">The sequence shown here is derived from an EMBL/GenBank/DDBJ whole genome shotgun (WGS) entry which is preliminary data.</text>
</comment>
<keyword evidence="5" id="KW-1185">Reference proteome</keyword>
<evidence type="ECO:0000313" key="5">
    <source>
        <dbReference type="Proteomes" id="UP001530377"/>
    </source>
</evidence>
<feature type="compositionally biased region" description="Basic residues" evidence="2">
    <location>
        <begin position="506"/>
        <end position="515"/>
    </location>
</feature>
<feature type="region of interest" description="Disordered" evidence="2">
    <location>
        <begin position="324"/>
        <end position="565"/>
    </location>
</feature>
<feature type="domain" description="EF-hand" evidence="3">
    <location>
        <begin position="622"/>
        <end position="657"/>
    </location>
</feature>
<protein>
    <recommendedName>
        <fullName evidence="3">EF-hand domain-containing protein</fullName>
    </recommendedName>
</protein>
<evidence type="ECO:0000256" key="1">
    <source>
        <dbReference type="ARBA" id="ARBA00022837"/>
    </source>
</evidence>
<feature type="compositionally biased region" description="Low complexity" evidence="2">
    <location>
        <begin position="34"/>
        <end position="45"/>
    </location>
</feature>
<keyword evidence="1" id="KW-0106">Calcium</keyword>
<feature type="compositionally biased region" description="Gly residues" evidence="2">
    <location>
        <begin position="110"/>
        <end position="123"/>
    </location>
</feature>
<dbReference type="SMART" id="SM00054">
    <property type="entry name" value="EFh"/>
    <property type="match status" value="2"/>
</dbReference>
<feature type="region of interest" description="Disordered" evidence="2">
    <location>
        <begin position="89"/>
        <end position="174"/>
    </location>
</feature>
<feature type="region of interest" description="Disordered" evidence="2">
    <location>
        <begin position="1"/>
        <end position="46"/>
    </location>
</feature>
<dbReference type="Pfam" id="PF13202">
    <property type="entry name" value="EF-hand_5"/>
    <property type="match status" value="2"/>
</dbReference>
<feature type="compositionally biased region" description="Basic residues" evidence="2">
    <location>
        <begin position="8"/>
        <end position="19"/>
    </location>
</feature>
<sequence>MGIIVTGRLRRRRRHRGRYVRPGGEAAETSSRWGTSVASSSAGAGLMKTRGRATRIVITPSVGGVGKTTPIAAAAEVAGVTTAAIGAIGRRSSSGGRRDDGRAGRKRTGGMRGGGGGEGGGYNDGRDVDDGGYRRGRRAGVDRDRGDGVQSGDRDQRGRFRREGGRVGYGGRGVSDGGVGHSRCGYIGSSIDAYGGGDATPAGGIASSSSSSSSSSNIGKINLRSIEGYEHLYGIAPVLNALKAGIRDFSRNDGVDDIDDDDDIDNDDDNLYFADDACLSLVRLCGDLLRTEWKARHRILPPSPRPPSLTSPPAAMMRRVFKKPLSSSLTRGGKGKPPSNVDDGNNPPAATAPPSSSSSSSSSSHSPDDPTTATTESATTCGGNRTRDADDGASAIAPAAGALPYDDPPSPPGAHRTVDDDDDDDDDEVGDFPTAKGAAPSTVVGRRPHSTTTTARRATGGILPGEDGDVDDGRPNVYEGDDGTKSEEGDVDDAAFFDDGDERRPRWTRRGRHRGAHDDYDLVPDDDGAPHPPENAREWRGDGSSRMDAGRGTSSFSSSSFSSSSSSWLTRTKYFQSAIDAAFDGVDVDKSGDVTLEELYAGLLLIHLRMAAYVGAPACRPASKGYVTEVFHLLDKDNSGVLTREEFSTVMKILYSQVFTRIGLSMDVAISSRFCRNNNNDDNDQTVVPVISQYIISYATALLHWAERELSMDADDDDDYSIVGAMKRLVWMAWALSLSRMPRWMDGMGRLAAAAIGRIPSGIPLTVATVAQTSIALPYALGRVEDFFMWAASSKVK</sequence>
<organism evidence="4 5">
    <name type="scientific">Cyclostephanos tholiformis</name>
    <dbReference type="NCBI Taxonomy" id="382380"/>
    <lineage>
        <taxon>Eukaryota</taxon>
        <taxon>Sar</taxon>
        <taxon>Stramenopiles</taxon>
        <taxon>Ochrophyta</taxon>
        <taxon>Bacillariophyta</taxon>
        <taxon>Coscinodiscophyceae</taxon>
        <taxon>Thalassiosirophycidae</taxon>
        <taxon>Stephanodiscales</taxon>
        <taxon>Stephanodiscaceae</taxon>
        <taxon>Cyclostephanos</taxon>
    </lineage>
</organism>
<dbReference type="SUPFAM" id="SSF47473">
    <property type="entry name" value="EF-hand"/>
    <property type="match status" value="1"/>
</dbReference>
<dbReference type="InterPro" id="IPR011992">
    <property type="entry name" value="EF-hand-dom_pair"/>
</dbReference>
<accession>A0ABD3SRX2</accession>
<gene>
    <name evidence="4" type="ORF">ACHAXA_006013</name>
</gene>
<dbReference type="InterPro" id="IPR018247">
    <property type="entry name" value="EF_Hand_1_Ca_BS"/>
</dbReference>
<dbReference type="PROSITE" id="PS00018">
    <property type="entry name" value="EF_HAND_1"/>
    <property type="match status" value="2"/>
</dbReference>
<evidence type="ECO:0000259" key="3">
    <source>
        <dbReference type="PROSITE" id="PS50222"/>
    </source>
</evidence>
<feature type="compositionally biased region" description="Acidic residues" evidence="2">
    <location>
        <begin position="419"/>
        <end position="430"/>
    </location>
</feature>
<feature type="compositionally biased region" description="Basic and acidic residues" evidence="2">
    <location>
        <begin position="534"/>
        <end position="549"/>
    </location>
</feature>
<evidence type="ECO:0000313" key="4">
    <source>
        <dbReference type="EMBL" id="KAL3826933.1"/>
    </source>
</evidence>
<evidence type="ECO:0000256" key="2">
    <source>
        <dbReference type="SAM" id="MobiDB-lite"/>
    </source>
</evidence>
<dbReference type="PROSITE" id="PS50222">
    <property type="entry name" value="EF_HAND_2"/>
    <property type="match status" value="2"/>
</dbReference>
<feature type="compositionally biased region" description="Low complexity" evidence="2">
    <location>
        <begin position="554"/>
        <end position="565"/>
    </location>
</feature>
<name>A0ABD3SRX2_9STRA</name>
<feature type="compositionally biased region" description="Low complexity" evidence="2">
    <location>
        <begin position="392"/>
        <end position="402"/>
    </location>
</feature>
<dbReference type="AlphaFoldDB" id="A0ABD3SRX2"/>
<dbReference type="Gene3D" id="1.10.238.10">
    <property type="entry name" value="EF-hand"/>
    <property type="match status" value="1"/>
</dbReference>